<dbReference type="AlphaFoldDB" id="A0A1I5WKW3"/>
<dbReference type="PANTHER" id="PTHR37299:SF4">
    <property type="entry name" value="TRANSCRIPTIONAL REGULATOR"/>
    <property type="match status" value="1"/>
</dbReference>
<gene>
    <name evidence="2" type="ORF">SAMN04488506_0950</name>
</gene>
<protein>
    <submittedName>
        <fullName evidence="2">Transcriptional regulator, LytTR family</fullName>
    </submittedName>
</protein>
<proteinExistence type="predicted"/>
<feature type="domain" description="HTH LytTR-type" evidence="1">
    <location>
        <begin position="41"/>
        <end position="145"/>
    </location>
</feature>
<dbReference type="GO" id="GO:0000156">
    <property type="term" value="F:phosphorelay response regulator activity"/>
    <property type="evidence" value="ECO:0007669"/>
    <property type="project" value="InterPro"/>
</dbReference>
<dbReference type="RefSeq" id="WP_092480004.1">
    <property type="nucleotide sequence ID" value="NZ_FOXW01000003.1"/>
</dbReference>
<accession>A0A1I5WKW3</accession>
<dbReference type="GO" id="GO:0003677">
    <property type="term" value="F:DNA binding"/>
    <property type="evidence" value="ECO:0007669"/>
    <property type="project" value="InterPro"/>
</dbReference>
<dbReference type="InterPro" id="IPR007492">
    <property type="entry name" value="LytTR_DNA-bd_dom"/>
</dbReference>
<dbReference type="STRING" id="82801.SAMN04488506_0950"/>
<dbReference type="EMBL" id="FOXW01000003">
    <property type="protein sequence ID" value="SFQ20482.1"/>
    <property type="molecule type" value="Genomic_DNA"/>
</dbReference>
<dbReference type="PANTHER" id="PTHR37299">
    <property type="entry name" value="TRANSCRIPTIONAL REGULATOR-RELATED"/>
    <property type="match status" value="1"/>
</dbReference>
<evidence type="ECO:0000313" key="3">
    <source>
        <dbReference type="Proteomes" id="UP000199136"/>
    </source>
</evidence>
<dbReference type="OrthoDB" id="9808614at2"/>
<evidence type="ECO:0000313" key="2">
    <source>
        <dbReference type="EMBL" id="SFQ20482.1"/>
    </source>
</evidence>
<dbReference type="SMART" id="SM00850">
    <property type="entry name" value="LytTR"/>
    <property type="match status" value="1"/>
</dbReference>
<reference evidence="2 3" key="1">
    <citation type="submission" date="2016-10" db="EMBL/GenBank/DDBJ databases">
        <authorList>
            <person name="de Groot N.N."/>
        </authorList>
    </citation>
    <scope>NUCLEOTIDE SEQUENCE [LARGE SCALE GENOMIC DNA]</scope>
    <source>
        <strain evidence="2 3">DSM 20581</strain>
    </source>
</reference>
<name>A0A1I5WKW3_9LACT</name>
<sequence>MKIILKEDKSLTESIIDITYNIFDQRIKRVVELVKTNGVQLKGEKEGSIHLMPSSDIYYIESVDNVSFLYSELDVFESREKLYSLNNQLKNTSFIQINKSTILNMDYLKDVSPLSNYRLEGQLDNGEKIIISRHYMKNVKQYLEIQ</sequence>
<dbReference type="Proteomes" id="UP000199136">
    <property type="component" value="Unassembled WGS sequence"/>
</dbReference>
<dbReference type="Gene3D" id="2.40.50.1020">
    <property type="entry name" value="LytTr DNA-binding domain"/>
    <property type="match status" value="1"/>
</dbReference>
<dbReference type="Pfam" id="PF04397">
    <property type="entry name" value="LytTR"/>
    <property type="match status" value="1"/>
</dbReference>
<dbReference type="PROSITE" id="PS50930">
    <property type="entry name" value="HTH_LYTTR"/>
    <property type="match status" value="1"/>
</dbReference>
<organism evidence="2 3">
    <name type="scientific">Desemzia incerta</name>
    <dbReference type="NCBI Taxonomy" id="82801"/>
    <lineage>
        <taxon>Bacteria</taxon>
        <taxon>Bacillati</taxon>
        <taxon>Bacillota</taxon>
        <taxon>Bacilli</taxon>
        <taxon>Lactobacillales</taxon>
        <taxon>Carnobacteriaceae</taxon>
        <taxon>Desemzia</taxon>
    </lineage>
</organism>
<keyword evidence="3" id="KW-1185">Reference proteome</keyword>
<dbReference type="InterPro" id="IPR046947">
    <property type="entry name" value="LytR-like"/>
</dbReference>
<evidence type="ECO:0000259" key="1">
    <source>
        <dbReference type="PROSITE" id="PS50930"/>
    </source>
</evidence>